<feature type="chain" id="PRO_5035717451" evidence="3">
    <location>
        <begin position="28"/>
        <end position="274"/>
    </location>
</feature>
<proteinExistence type="predicted"/>
<dbReference type="AlphaFoldDB" id="A0A8T1SPA5"/>
<organism evidence="5 6">
    <name type="scientific">Chelydra serpentina</name>
    <name type="common">Snapping turtle</name>
    <name type="synonym">Testudo serpentina</name>
    <dbReference type="NCBI Taxonomy" id="8475"/>
    <lineage>
        <taxon>Eukaryota</taxon>
        <taxon>Metazoa</taxon>
        <taxon>Chordata</taxon>
        <taxon>Craniata</taxon>
        <taxon>Vertebrata</taxon>
        <taxon>Euteleostomi</taxon>
        <taxon>Archelosauria</taxon>
        <taxon>Testudinata</taxon>
        <taxon>Testudines</taxon>
        <taxon>Cryptodira</taxon>
        <taxon>Durocryptodira</taxon>
        <taxon>Americhelydia</taxon>
        <taxon>Chelydroidea</taxon>
        <taxon>Chelydridae</taxon>
        <taxon>Chelydra</taxon>
    </lineage>
</organism>
<keyword evidence="2" id="KW-1133">Transmembrane helix</keyword>
<dbReference type="SUPFAM" id="SSF57586">
    <property type="entry name" value="TNF receptor-like"/>
    <property type="match status" value="2"/>
</dbReference>
<dbReference type="PANTHER" id="PTHR47139">
    <property type="entry name" value="TUMOR NECROSIS FACTOR RECEPTOR SUPERFAMILY MEMBER 9"/>
    <property type="match status" value="1"/>
</dbReference>
<evidence type="ECO:0000256" key="1">
    <source>
        <dbReference type="PROSITE-ProRule" id="PRU00206"/>
    </source>
</evidence>
<dbReference type="EMBL" id="JAHGAV010000137">
    <property type="protein sequence ID" value="KAG6930769.1"/>
    <property type="molecule type" value="Genomic_DNA"/>
</dbReference>
<dbReference type="PROSITE" id="PS50050">
    <property type="entry name" value="TNFR_NGFR_2"/>
    <property type="match status" value="1"/>
</dbReference>
<keyword evidence="2" id="KW-0472">Membrane</keyword>
<feature type="disulfide bond" evidence="1">
    <location>
        <begin position="78"/>
        <end position="96"/>
    </location>
</feature>
<comment type="caution">
    <text evidence="5">The sequence shown here is derived from an EMBL/GenBank/DDBJ whole genome shotgun (WGS) entry which is preliminary data.</text>
</comment>
<keyword evidence="1" id="KW-1015">Disulfide bond</keyword>
<evidence type="ECO:0000313" key="6">
    <source>
        <dbReference type="Proteomes" id="UP000765507"/>
    </source>
</evidence>
<keyword evidence="3" id="KW-0732">Signal</keyword>
<dbReference type="Gene3D" id="2.10.50.10">
    <property type="entry name" value="Tumor Necrosis Factor Receptor, subunit A, domain 2"/>
    <property type="match status" value="2"/>
</dbReference>
<evidence type="ECO:0000256" key="3">
    <source>
        <dbReference type="SAM" id="SignalP"/>
    </source>
</evidence>
<keyword evidence="2" id="KW-0812">Transmembrane</keyword>
<feature type="domain" description="TNFR-Cys" evidence="4">
    <location>
        <begin position="56"/>
        <end position="96"/>
    </location>
</feature>
<feature type="disulfide bond" evidence="1">
    <location>
        <begin position="75"/>
        <end position="88"/>
    </location>
</feature>
<dbReference type="OrthoDB" id="9423210at2759"/>
<gene>
    <name evidence="5" type="primary">TNFRSF9</name>
    <name evidence="5" type="ORF">G0U57_002983</name>
</gene>
<feature type="disulfide bond" evidence="1">
    <location>
        <begin position="57"/>
        <end position="72"/>
    </location>
</feature>
<evidence type="ECO:0000313" key="5">
    <source>
        <dbReference type="EMBL" id="KAG6930769.1"/>
    </source>
</evidence>
<feature type="signal peptide" evidence="3">
    <location>
        <begin position="1"/>
        <end position="27"/>
    </location>
</feature>
<evidence type="ECO:0000259" key="4">
    <source>
        <dbReference type="PROSITE" id="PS50050"/>
    </source>
</evidence>
<feature type="transmembrane region" description="Helical" evidence="2">
    <location>
        <begin position="196"/>
        <end position="221"/>
    </location>
</feature>
<sequence>MGRGHSPLVTAALLVLSLVPSLGPAAATPALLRQCEPGEFLGCADCGTSRKEVCLRCPKGTFSATASARESCTRCRRCEGKFEYKRECSSKMDAECACKVGHRCIGKDCSKCVENCGVGEEPLEEGCQTCPNGTFNNRTNGPCRQWTKCLPDKVLVNGTNRSDVVCGQASETMTPSTISIIVPIHVQGKDLQVVTVGMAVTVAVVVCIMFLLSLYVCFSICDKKKLPAMFKKMNVTPEQSTQEEDACSCRFPEEEQGDCDDCSKSKLFKDSLVN</sequence>
<keyword evidence="6" id="KW-1185">Reference proteome</keyword>
<dbReference type="PANTHER" id="PTHR47139:SF1">
    <property type="entry name" value="TUMOR NECROSIS FACTOR RECEPTOR SUPERFAMILY MEMBER 9"/>
    <property type="match status" value="1"/>
</dbReference>
<name>A0A8T1SPA5_CHESE</name>
<keyword evidence="5" id="KW-0675">Receptor</keyword>
<dbReference type="GO" id="GO:0042127">
    <property type="term" value="P:regulation of cell population proliferation"/>
    <property type="evidence" value="ECO:0007669"/>
    <property type="project" value="TreeGrafter"/>
</dbReference>
<dbReference type="InterPro" id="IPR001368">
    <property type="entry name" value="TNFR/NGFR_Cys_rich_reg"/>
</dbReference>
<evidence type="ECO:0000256" key="2">
    <source>
        <dbReference type="SAM" id="Phobius"/>
    </source>
</evidence>
<reference evidence="5 6" key="1">
    <citation type="journal article" date="2020" name="G3 (Bethesda)">
        <title>Draft Genome of the Common Snapping Turtle, Chelydra serpentina, a Model for Phenotypic Plasticity in Reptiles.</title>
        <authorList>
            <person name="Das D."/>
            <person name="Singh S.K."/>
            <person name="Bierstedt J."/>
            <person name="Erickson A."/>
            <person name="Galli G.L.J."/>
            <person name="Crossley D.A. 2nd"/>
            <person name="Rhen T."/>
        </authorList>
    </citation>
    <scope>NUCLEOTIDE SEQUENCE [LARGE SCALE GENOMIC DNA]</scope>
    <source>
        <strain evidence="5">KW</strain>
    </source>
</reference>
<dbReference type="Pfam" id="PF00020">
    <property type="entry name" value="TNFR_c6"/>
    <property type="match status" value="2"/>
</dbReference>
<protein>
    <submittedName>
        <fullName evidence="5">TNF receptor superfamily member 9</fullName>
    </submittedName>
</protein>
<dbReference type="SMART" id="SM00208">
    <property type="entry name" value="TNFR"/>
    <property type="match status" value="2"/>
</dbReference>
<dbReference type="GO" id="GO:0038023">
    <property type="term" value="F:signaling receptor activity"/>
    <property type="evidence" value="ECO:0007669"/>
    <property type="project" value="TreeGrafter"/>
</dbReference>
<dbReference type="Proteomes" id="UP000765507">
    <property type="component" value="Unassembled WGS sequence"/>
</dbReference>
<accession>A0A8T1SPA5</accession>
<feature type="repeat" description="TNFR-Cys" evidence="1">
    <location>
        <begin position="56"/>
        <end position="96"/>
    </location>
</feature>